<feature type="compositionally biased region" description="Polar residues" evidence="13">
    <location>
        <begin position="52"/>
        <end position="71"/>
    </location>
</feature>
<dbReference type="GO" id="GO:0000139">
    <property type="term" value="C:Golgi membrane"/>
    <property type="evidence" value="ECO:0007669"/>
    <property type="project" value="UniProtKB-SubCell"/>
</dbReference>
<evidence type="ECO:0000256" key="1">
    <source>
        <dbReference type="ARBA" id="ARBA00004323"/>
    </source>
</evidence>
<keyword evidence="10 12" id="KW-0472">Membrane</keyword>
<keyword evidence="4 12" id="KW-0328">Glycosyltransferase</keyword>
<evidence type="ECO:0000256" key="2">
    <source>
        <dbReference type="ARBA" id="ARBA00004922"/>
    </source>
</evidence>
<dbReference type="FunFam" id="3.40.50.11660:FF:000004">
    <property type="entry name" value="Glycoprotein 3-alpha-L-fucosyltransferase A"/>
    <property type="match status" value="1"/>
</dbReference>
<reference evidence="16" key="1">
    <citation type="journal article" date="2023" name="Mol. Biol. Evol.">
        <title>Third-Generation Sequencing Reveals the Adaptive Role of the Epigenome in Three Deep-Sea Polychaetes.</title>
        <authorList>
            <person name="Perez M."/>
            <person name="Aroh O."/>
            <person name="Sun Y."/>
            <person name="Lan Y."/>
            <person name="Juniper S.K."/>
            <person name="Young C.R."/>
            <person name="Angers B."/>
            <person name="Qian P.Y."/>
        </authorList>
    </citation>
    <scope>NUCLEOTIDE SEQUENCE</scope>
    <source>
        <strain evidence="16">P08H-3</strain>
    </source>
</reference>
<protein>
    <recommendedName>
        <fullName evidence="12">Fucosyltransferase</fullName>
        <ecNumber evidence="12">2.4.1.-</ecNumber>
    </recommendedName>
</protein>
<dbReference type="SUPFAM" id="SSF53756">
    <property type="entry name" value="UDP-Glycosyltransferase/glycogen phosphorylase"/>
    <property type="match status" value="1"/>
</dbReference>
<evidence type="ECO:0000259" key="15">
    <source>
        <dbReference type="Pfam" id="PF17039"/>
    </source>
</evidence>
<evidence type="ECO:0000313" key="17">
    <source>
        <dbReference type="Proteomes" id="UP001208570"/>
    </source>
</evidence>
<evidence type="ECO:0000256" key="8">
    <source>
        <dbReference type="ARBA" id="ARBA00022989"/>
    </source>
</evidence>
<evidence type="ECO:0000256" key="4">
    <source>
        <dbReference type="ARBA" id="ARBA00022676"/>
    </source>
</evidence>
<dbReference type="PANTHER" id="PTHR48438:SF1">
    <property type="entry name" value="ALPHA-(1,3)-FUCOSYLTRANSFERASE C-RELATED"/>
    <property type="match status" value="1"/>
</dbReference>
<dbReference type="Proteomes" id="UP001208570">
    <property type="component" value="Unassembled WGS sequence"/>
</dbReference>
<keyword evidence="5 12" id="KW-0808">Transferase</keyword>
<comment type="caution">
    <text evidence="16">The sequence shown here is derived from an EMBL/GenBank/DDBJ whole genome shotgun (WGS) entry which is preliminary data.</text>
</comment>
<evidence type="ECO:0000256" key="12">
    <source>
        <dbReference type="RuleBase" id="RU003832"/>
    </source>
</evidence>
<dbReference type="GO" id="GO:0008417">
    <property type="term" value="F:fucosyltransferase activity"/>
    <property type="evidence" value="ECO:0007669"/>
    <property type="project" value="InterPro"/>
</dbReference>
<keyword evidence="8 12" id="KW-1133">Transmembrane helix</keyword>
<evidence type="ECO:0000256" key="11">
    <source>
        <dbReference type="ARBA" id="ARBA00023180"/>
    </source>
</evidence>
<dbReference type="InterPro" id="IPR001503">
    <property type="entry name" value="Glyco_trans_10"/>
</dbReference>
<organism evidence="16 17">
    <name type="scientific">Paralvinella palmiformis</name>
    <dbReference type="NCBI Taxonomy" id="53620"/>
    <lineage>
        <taxon>Eukaryota</taxon>
        <taxon>Metazoa</taxon>
        <taxon>Spiralia</taxon>
        <taxon>Lophotrochozoa</taxon>
        <taxon>Annelida</taxon>
        <taxon>Polychaeta</taxon>
        <taxon>Sedentaria</taxon>
        <taxon>Canalipalpata</taxon>
        <taxon>Terebellida</taxon>
        <taxon>Terebelliformia</taxon>
        <taxon>Alvinellidae</taxon>
        <taxon>Paralvinella</taxon>
    </lineage>
</organism>
<dbReference type="Pfam" id="PF00852">
    <property type="entry name" value="Glyco_transf_10"/>
    <property type="match status" value="1"/>
</dbReference>
<feature type="compositionally biased region" description="Acidic residues" evidence="13">
    <location>
        <begin position="137"/>
        <end position="147"/>
    </location>
</feature>
<keyword evidence="6 12" id="KW-0812">Transmembrane</keyword>
<evidence type="ECO:0000256" key="6">
    <source>
        <dbReference type="ARBA" id="ARBA00022692"/>
    </source>
</evidence>
<comment type="subcellular location">
    <subcellularLocation>
        <location evidence="1">Golgi apparatus membrane</location>
        <topology evidence="1">Single-pass type II membrane protein</topology>
    </subcellularLocation>
    <subcellularLocation>
        <location evidence="12">Golgi apparatus</location>
        <location evidence="12">Golgi stack membrane</location>
        <topology evidence="12">Single-pass type II membrane protein</topology>
    </subcellularLocation>
</comment>
<comment type="similarity">
    <text evidence="3 12">Belongs to the glycosyltransferase 10 family.</text>
</comment>
<dbReference type="EC" id="2.4.1.-" evidence="12"/>
<evidence type="ECO:0000256" key="13">
    <source>
        <dbReference type="SAM" id="MobiDB-lite"/>
    </source>
</evidence>
<dbReference type="GO" id="GO:0032580">
    <property type="term" value="C:Golgi cisterna membrane"/>
    <property type="evidence" value="ECO:0007669"/>
    <property type="project" value="UniProtKB-SubCell"/>
</dbReference>
<evidence type="ECO:0000259" key="14">
    <source>
        <dbReference type="Pfam" id="PF00852"/>
    </source>
</evidence>
<name>A0AAD9N918_9ANNE</name>
<feature type="region of interest" description="Disordered" evidence="13">
    <location>
        <begin position="49"/>
        <end position="83"/>
    </location>
</feature>
<dbReference type="InterPro" id="IPR031481">
    <property type="entry name" value="Glyco_tran_10_N"/>
</dbReference>
<dbReference type="PANTHER" id="PTHR48438">
    <property type="entry name" value="ALPHA-(1,3)-FUCOSYLTRANSFERASE C-RELATED"/>
    <property type="match status" value="1"/>
</dbReference>
<accession>A0AAD9N918</accession>
<dbReference type="Pfam" id="PF17039">
    <property type="entry name" value="Glyco_tran_10_N"/>
    <property type="match status" value="1"/>
</dbReference>
<keyword evidence="9 12" id="KW-0333">Golgi apparatus</keyword>
<dbReference type="AlphaFoldDB" id="A0AAD9N918"/>
<gene>
    <name evidence="16" type="ORF">LSH36_167g05045</name>
</gene>
<evidence type="ECO:0000256" key="7">
    <source>
        <dbReference type="ARBA" id="ARBA00022968"/>
    </source>
</evidence>
<dbReference type="EMBL" id="JAODUP010000167">
    <property type="protein sequence ID" value="KAK2158574.1"/>
    <property type="molecule type" value="Genomic_DNA"/>
</dbReference>
<keyword evidence="7" id="KW-0735">Signal-anchor</keyword>
<evidence type="ECO:0000256" key="5">
    <source>
        <dbReference type="ARBA" id="ARBA00022679"/>
    </source>
</evidence>
<evidence type="ECO:0000256" key="10">
    <source>
        <dbReference type="ARBA" id="ARBA00023136"/>
    </source>
</evidence>
<feature type="domain" description="Fucosyltransferase N-terminal" evidence="15">
    <location>
        <begin position="154"/>
        <end position="264"/>
    </location>
</feature>
<keyword evidence="11" id="KW-0325">Glycoprotein</keyword>
<feature type="domain" description="Fucosyltransferase C-terminal" evidence="14">
    <location>
        <begin position="283"/>
        <end position="462"/>
    </location>
</feature>
<comment type="pathway">
    <text evidence="2">Protein modification; protein glycosylation.</text>
</comment>
<dbReference type="Gene3D" id="3.40.50.11660">
    <property type="entry name" value="Glycosyl transferase family 10, C-terminal domain"/>
    <property type="match status" value="1"/>
</dbReference>
<sequence>MRIFGRQIRSSELFMFFFMYLVANYVVIKIQQRRHSVVLRAAEYDTSGHLVDTSQNGPDNSEHQQPGVQNDQPPPAKPIASPVVKGGLAGVDDLDLATDVPPHEETNWVFKDEQGNVVDVQPKGVVDDANNLPPEVNYDDYTESENDDTGKPRLKTILFWNTFFTAPDFRFGFGHQPFLEAKCPVHTCRTTNDRKQVEKADAIVFHGPRIEDFPPVVRRPGQIYVYIQQEPHYSMSSEELPAFQGFFNLTITHRTDSDIQIPYGRVVYDEASIKPKPIHVNPKSRHKTVVWAVSHCSTPSRREWYMKELQKYIDIDVYGACGDMECSKDDYLYCFSKFEKEYRFYVAMENNYCKDYISEKVYRALLYKMVPIVFGGGNYTYGTPPHSVIDIADFQHPRDLAKYLLYLSNNDKAYNKYFAWKTTGYILEHQRKVIMGDAFCRLCEILHDPNYKYKDYRDLKRWWVNGMCDAYTIPRWRKKMKW</sequence>
<evidence type="ECO:0000256" key="9">
    <source>
        <dbReference type="ARBA" id="ARBA00023034"/>
    </source>
</evidence>
<feature type="region of interest" description="Disordered" evidence="13">
    <location>
        <begin position="124"/>
        <end position="149"/>
    </location>
</feature>
<dbReference type="InterPro" id="IPR055270">
    <property type="entry name" value="Glyco_tran_10_C"/>
</dbReference>
<dbReference type="InterPro" id="IPR038577">
    <property type="entry name" value="GT10-like_C_sf"/>
</dbReference>
<feature type="transmembrane region" description="Helical" evidence="12">
    <location>
        <begin position="12"/>
        <end position="28"/>
    </location>
</feature>
<evidence type="ECO:0000256" key="3">
    <source>
        <dbReference type="ARBA" id="ARBA00008919"/>
    </source>
</evidence>
<proteinExistence type="inferred from homology"/>
<keyword evidence="17" id="KW-1185">Reference proteome</keyword>
<evidence type="ECO:0000313" key="16">
    <source>
        <dbReference type="EMBL" id="KAK2158574.1"/>
    </source>
</evidence>